<proteinExistence type="inferred from homology"/>
<dbReference type="PIRSF" id="PIRSF038996">
    <property type="entry name" value="FldA"/>
    <property type="match status" value="1"/>
</dbReference>
<comment type="cofactor">
    <cofactor evidence="1">
        <name>FMN</name>
        <dbReference type="ChEBI" id="CHEBI:58210"/>
    </cofactor>
</comment>
<comment type="caution">
    <text evidence="8">The sequence shown here is derived from an EMBL/GenBank/DDBJ whole genome shotgun (WGS) entry which is preliminary data.</text>
</comment>
<dbReference type="InterPro" id="IPR029039">
    <property type="entry name" value="Flavoprotein-like_sf"/>
</dbReference>
<evidence type="ECO:0000256" key="4">
    <source>
        <dbReference type="ARBA" id="ARBA00022630"/>
    </source>
</evidence>
<dbReference type="NCBIfam" id="NF006738">
    <property type="entry name" value="PRK09267.1-4"/>
    <property type="match status" value="1"/>
</dbReference>
<dbReference type="InterPro" id="IPR050619">
    <property type="entry name" value="Flavodoxin"/>
</dbReference>
<evidence type="ECO:0000256" key="3">
    <source>
        <dbReference type="ARBA" id="ARBA00022448"/>
    </source>
</evidence>
<dbReference type="PANTHER" id="PTHR42809:SF1">
    <property type="entry name" value="FLAVODOXIN 1"/>
    <property type="match status" value="1"/>
</dbReference>
<dbReference type="OMA" id="CENESWE"/>
<dbReference type="Pfam" id="PF00258">
    <property type="entry name" value="Flavodoxin_1"/>
    <property type="match status" value="1"/>
</dbReference>
<evidence type="ECO:0000313" key="9">
    <source>
        <dbReference type="Proteomes" id="UP000266841"/>
    </source>
</evidence>
<name>K0RCB0_THAOC</name>
<reference evidence="8 9" key="1">
    <citation type="journal article" date="2012" name="Genome Biol.">
        <title>Genome and low-iron response of an oceanic diatom adapted to chronic iron limitation.</title>
        <authorList>
            <person name="Lommer M."/>
            <person name="Specht M."/>
            <person name="Roy A.S."/>
            <person name="Kraemer L."/>
            <person name="Andreson R."/>
            <person name="Gutowska M.A."/>
            <person name="Wolf J."/>
            <person name="Bergner S.V."/>
            <person name="Schilhabel M.B."/>
            <person name="Klostermeier U.C."/>
            <person name="Beiko R.G."/>
            <person name="Rosenstiel P."/>
            <person name="Hippler M."/>
            <person name="Laroche J."/>
        </authorList>
    </citation>
    <scope>NUCLEOTIDE SEQUENCE [LARGE SCALE GENOMIC DNA]</scope>
    <source>
        <strain evidence="8 9">CCMP1005</strain>
    </source>
</reference>
<keyword evidence="4" id="KW-0285">Flavoprotein</keyword>
<evidence type="ECO:0000259" key="7">
    <source>
        <dbReference type="PROSITE" id="PS50902"/>
    </source>
</evidence>
<evidence type="ECO:0000313" key="8">
    <source>
        <dbReference type="EMBL" id="EJK49919.1"/>
    </source>
</evidence>
<comment type="similarity">
    <text evidence="2">Belongs to the flavodoxin family.</text>
</comment>
<dbReference type="Gene3D" id="3.40.50.360">
    <property type="match status" value="1"/>
</dbReference>
<sequence>MKLSTKMVAAASAARALAFAPTSYQARSSTALDASAGLFYSTQTGNTETVAGYLADATGLEMKDIGDVKDSEIAELDTLIVGAPTWHTDSETERSGTEWDSWLYDTLPNIDVKGKNVAVFGCGDQQSYSDYFCDAVGELYDLFEAAGANMVGLTSTDDYDHQGSKAERDGKFAGLLCDEDNQYDLSEDRAKAWVEQLKGEGVL</sequence>
<dbReference type="eggNOG" id="ENOG502S6IV">
    <property type="taxonomic scope" value="Eukaryota"/>
</dbReference>
<evidence type="ECO:0000256" key="5">
    <source>
        <dbReference type="ARBA" id="ARBA00022643"/>
    </source>
</evidence>
<dbReference type="SUPFAM" id="SSF52218">
    <property type="entry name" value="Flavoproteins"/>
    <property type="match status" value="1"/>
</dbReference>
<dbReference type="InterPro" id="IPR008254">
    <property type="entry name" value="Flavodoxin/NO_synth"/>
</dbReference>
<dbReference type="InterPro" id="IPR001226">
    <property type="entry name" value="Flavodoxin_CS"/>
</dbReference>
<keyword evidence="6" id="KW-0249">Electron transport</keyword>
<evidence type="ECO:0000256" key="6">
    <source>
        <dbReference type="ARBA" id="ARBA00022982"/>
    </source>
</evidence>
<keyword evidence="3" id="KW-0813">Transport</keyword>
<dbReference type="OrthoDB" id="528439at2759"/>
<organism evidence="8 9">
    <name type="scientific">Thalassiosira oceanica</name>
    <name type="common">Marine diatom</name>
    <dbReference type="NCBI Taxonomy" id="159749"/>
    <lineage>
        <taxon>Eukaryota</taxon>
        <taxon>Sar</taxon>
        <taxon>Stramenopiles</taxon>
        <taxon>Ochrophyta</taxon>
        <taxon>Bacillariophyta</taxon>
        <taxon>Coscinodiscophyceae</taxon>
        <taxon>Thalassiosirophycidae</taxon>
        <taxon>Thalassiosirales</taxon>
        <taxon>Thalassiosiraceae</taxon>
        <taxon>Thalassiosira</taxon>
    </lineage>
</organism>
<dbReference type="NCBIfam" id="TIGR01752">
    <property type="entry name" value="flav_long"/>
    <property type="match status" value="1"/>
</dbReference>
<dbReference type="SMR" id="K0RCB0"/>
<keyword evidence="5" id="KW-0288">FMN</keyword>
<accession>K0RCB0</accession>
<feature type="domain" description="Flavodoxin-like" evidence="7">
    <location>
        <begin position="36"/>
        <end position="198"/>
    </location>
</feature>
<dbReference type="GO" id="GO:0009055">
    <property type="term" value="F:electron transfer activity"/>
    <property type="evidence" value="ECO:0007669"/>
    <property type="project" value="InterPro"/>
</dbReference>
<gene>
    <name evidence="8" type="ORF">THAOC_31152</name>
</gene>
<dbReference type="GO" id="GO:0010181">
    <property type="term" value="F:FMN binding"/>
    <property type="evidence" value="ECO:0007669"/>
    <property type="project" value="InterPro"/>
</dbReference>
<dbReference type="AlphaFoldDB" id="K0RCB0"/>
<dbReference type="PROSITE" id="PS00201">
    <property type="entry name" value="FLAVODOXIN"/>
    <property type="match status" value="1"/>
</dbReference>
<evidence type="ECO:0000256" key="1">
    <source>
        <dbReference type="ARBA" id="ARBA00001917"/>
    </source>
</evidence>
<keyword evidence="9" id="KW-1185">Reference proteome</keyword>
<dbReference type="InterPro" id="IPR010086">
    <property type="entry name" value="Flavodoxin_lc"/>
</dbReference>
<evidence type="ECO:0000256" key="2">
    <source>
        <dbReference type="ARBA" id="ARBA00005267"/>
    </source>
</evidence>
<dbReference type="EMBL" id="AGNL01044332">
    <property type="protein sequence ID" value="EJK49919.1"/>
    <property type="molecule type" value="Genomic_DNA"/>
</dbReference>
<dbReference type="Proteomes" id="UP000266841">
    <property type="component" value="Unassembled WGS sequence"/>
</dbReference>
<protein>
    <submittedName>
        <fullName evidence="8">Flavodoxin isoform A</fullName>
    </submittedName>
</protein>
<dbReference type="PROSITE" id="PS50902">
    <property type="entry name" value="FLAVODOXIN_LIKE"/>
    <property type="match status" value="1"/>
</dbReference>
<dbReference type="PANTHER" id="PTHR42809">
    <property type="entry name" value="FLAVODOXIN 2"/>
    <property type="match status" value="1"/>
</dbReference>